<proteinExistence type="predicted"/>
<organism evidence="1 2">
    <name type="scientific">Ambispora gerdemannii</name>
    <dbReference type="NCBI Taxonomy" id="144530"/>
    <lineage>
        <taxon>Eukaryota</taxon>
        <taxon>Fungi</taxon>
        <taxon>Fungi incertae sedis</taxon>
        <taxon>Mucoromycota</taxon>
        <taxon>Glomeromycotina</taxon>
        <taxon>Glomeromycetes</taxon>
        <taxon>Archaeosporales</taxon>
        <taxon>Ambisporaceae</taxon>
        <taxon>Ambispora</taxon>
    </lineage>
</organism>
<comment type="caution">
    <text evidence="1">The sequence shown here is derived from an EMBL/GenBank/DDBJ whole genome shotgun (WGS) entry which is preliminary data.</text>
</comment>
<dbReference type="EMBL" id="CAJVPL010001049">
    <property type="protein sequence ID" value="CAG8549256.1"/>
    <property type="molecule type" value="Genomic_DNA"/>
</dbReference>
<accession>A0A9N9AY52</accession>
<name>A0A9N9AY52_9GLOM</name>
<dbReference type="OrthoDB" id="2412213at2759"/>
<evidence type="ECO:0000313" key="1">
    <source>
        <dbReference type="EMBL" id="CAG8549256.1"/>
    </source>
</evidence>
<dbReference type="Proteomes" id="UP000789831">
    <property type="component" value="Unassembled WGS sequence"/>
</dbReference>
<sequence>MYIRFLKFENIFVIHDSDRFKLCVKKYGIDSGNLRSIPLFNPEIVKIENDDEDFEQCITAIKRRMRTMGSPSDTNNNNEALCCSYRSHLNCECMHGHKNHRILKDDTKLRQELKEVMEVIVDLLNDRVSVGDSPASKKG</sequence>
<gene>
    <name evidence="1" type="ORF">AGERDE_LOCUS6580</name>
</gene>
<reference evidence="1" key="1">
    <citation type="submission" date="2021-06" db="EMBL/GenBank/DDBJ databases">
        <authorList>
            <person name="Kallberg Y."/>
            <person name="Tangrot J."/>
            <person name="Rosling A."/>
        </authorList>
    </citation>
    <scope>NUCLEOTIDE SEQUENCE</scope>
    <source>
        <strain evidence="1">MT106</strain>
    </source>
</reference>
<keyword evidence="2" id="KW-1185">Reference proteome</keyword>
<dbReference type="AlphaFoldDB" id="A0A9N9AY52"/>
<evidence type="ECO:0000313" key="2">
    <source>
        <dbReference type="Proteomes" id="UP000789831"/>
    </source>
</evidence>
<protein>
    <submittedName>
        <fullName evidence="1">12912_t:CDS:1</fullName>
    </submittedName>
</protein>